<comment type="caution">
    <text evidence="2">The sequence shown here is derived from an EMBL/GenBank/DDBJ whole genome shotgun (WGS) entry which is preliminary data.</text>
</comment>
<dbReference type="GO" id="GO:0016787">
    <property type="term" value="F:hydrolase activity"/>
    <property type="evidence" value="ECO:0007669"/>
    <property type="project" value="UniProtKB-KW"/>
</dbReference>
<keyword evidence="3" id="KW-1185">Reference proteome</keyword>
<keyword evidence="2" id="KW-0378">Hydrolase</keyword>
<dbReference type="PANTHER" id="PTHR43433">
    <property type="entry name" value="HYDROLASE, ALPHA/BETA FOLD FAMILY PROTEIN"/>
    <property type="match status" value="1"/>
</dbReference>
<dbReference type="Proteomes" id="UP001196565">
    <property type="component" value="Unassembled WGS sequence"/>
</dbReference>
<dbReference type="Gene3D" id="3.40.50.1820">
    <property type="entry name" value="alpha/beta hydrolase"/>
    <property type="match status" value="1"/>
</dbReference>
<dbReference type="InterPro" id="IPR000073">
    <property type="entry name" value="AB_hydrolase_1"/>
</dbReference>
<dbReference type="SUPFAM" id="SSF53474">
    <property type="entry name" value="alpha/beta-Hydrolases"/>
    <property type="match status" value="1"/>
</dbReference>
<proteinExistence type="predicted"/>
<dbReference type="EMBL" id="JAHYBZ010000001">
    <property type="protein sequence ID" value="MBW6396957.1"/>
    <property type="molecule type" value="Genomic_DNA"/>
</dbReference>
<dbReference type="PRINTS" id="PR00111">
    <property type="entry name" value="ABHYDROLASE"/>
</dbReference>
<reference evidence="2 3" key="1">
    <citation type="submission" date="2021-07" db="EMBL/GenBank/DDBJ databases">
        <authorList>
            <person name="So Y."/>
        </authorList>
    </citation>
    <scope>NUCLEOTIDE SEQUENCE [LARGE SCALE GENOMIC DNA]</scope>
    <source>
        <strain evidence="2 3">HJA6</strain>
    </source>
</reference>
<dbReference type="InterPro" id="IPR029058">
    <property type="entry name" value="AB_hydrolase_fold"/>
</dbReference>
<evidence type="ECO:0000313" key="3">
    <source>
        <dbReference type="Proteomes" id="UP001196565"/>
    </source>
</evidence>
<sequence>MTAQAGTPTILDTARGPIEAVVSGEGPALLAIHGGMGGHDQSGLLARALLADASGHRVVAVSRPGYLGSPLPVGESAEDQADALAALLDRLGIASAAVAAVSAGGPSALHFAIRHPERCRALILVSACTGRLETPPAILSRLRMMARLARLPLLPPLLRWRTRRNPAAAAARAIPDPGLRARTMADPTAGPLFRALQAGVFDHLADRLPGTINDITRFGTLAPIPFDRVAAPTLVIHGRADDIVPPSHGDAAARGIPGAEHLAIDGAGHVALFTHLAPIREKAARLLAAAPT</sequence>
<protein>
    <submittedName>
        <fullName evidence="2">Alpha/beta hydrolase</fullName>
    </submittedName>
</protein>
<evidence type="ECO:0000313" key="2">
    <source>
        <dbReference type="EMBL" id="MBW6396957.1"/>
    </source>
</evidence>
<dbReference type="PANTHER" id="PTHR43433:SF5">
    <property type="entry name" value="AB HYDROLASE-1 DOMAIN-CONTAINING PROTEIN"/>
    <property type="match status" value="1"/>
</dbReference>
<dbReference type="RefSeq" id="WP_219761546.1">
    <property type="nucleotide sequence ID" value="NZ_JAHYBZ010000001.1"/>
</dbReference>
<dbReference type="InterPro" id="IPR050471">
    <property type="entry name" value="AB_hydrolase"/>
</dbReference>
<gene>
    <name evidence="2" type="ORF">KPL78_03810</name>
</gene>
<evidence type="ECO:0000259" key="1">
    <source>
        <dbReference type="Pfam" id="PF00561"/>
    </source>
</evidence>
<feature type="domain" description="AB hydrolase-1" evidence="1">
    <location>
        <begin position="27"/>
        <end position="275"/>
    </location>
</feature>
<name>A0ABS7A3T0_9PROT</name>
<dbReference type="Pfam" id="PF00561">
    <property type="entry name" value="Abhydrolase_1"/>
    <property type="match status" value="1"/>
</dbReference>
<organism evidence="2 3">
    <name type="scientific">Roseomonas alba</name>
    <dbReference type="NCBI Taxonomy" id="2846776"/>
    <lineage>
        <taxon>Bacteria</taxon>
        <taxon>Pseudomonadati</taxon>
        <taxon>Pseudomonadota</taxon>
        <taxon>Alphaproteobacteria</taxon>
        <taxon>Acetobacterales</taxon>
        <taxon>Roseomonadaceae</taxon>
        <taxon>Roseomonas</taxon>
    </lineage>
</organism>
<accession>A0ABS7A3T0</accession>